<evidence type="ECO:0000313" key="3">
    <source>
        <dbReference type="Proteomes" id="UP001153365"/>
    </source>
</evidence>
<keyword evidence="3" id="KW-1185">Reference proteome</keyword>
<dbReference type="EMBL" id="CALTRL010005889">
    <property type="protein sequence ID" value="CAH7687602.1"/>
    <property type="molecule type" value="Genomic_DNA"/>
</dbReference>
<organism evidence="2 3">
    <name type="scientific">Phakopsora pachyrhizi</name>
    <name type="common">Asian soybean rust disease fungus</name>
    <dbReference type="NCBI Taxonomy" id="170000"/>
    <lineage>
        <taxon>Eukaryota</taxon>
        <taxon>Fungi</taxon>
        <taxon>Dikarya</taxon>
        <taxon>Basidiomycota</taxon>
        <taxon>Pucciniomycotina</taxon>
        <taxon>Pucciniomycetes</taxon>
        <taxon>Pucciniales</taxon>
        <taxon>Phakopsoraceae</taxon>
        <taxon>Phakopsora</taxon>
    </lineage>
</organism>
<comment type="caution">
    <text evidence="2">The sequence shown here is derived from an EMBL/GenBank/DDBJ whole genome shotgun (WGS) entry which is preliminary data.</text>
</comment>
<proteinExistence type="predicted"/>
<keyword evidence="1" id="KW-0175">Coiled coil</keyword>
<dbReference type="AlphaFoldDB" id="A0AAV0BJX8"/>
<feature type="coiled-coil region" evidence="1">
    <location>
        <begin position="154"/>
        <end position="193"/>
    </location>
</feature>
<evidence type="ECO:0000256" key="1">
    <source>
        <dbReference type="SAM" id="Coils"/>
    </source>
</evidence>
<accession>A0AAV0BJX8</accession>
<evidence type="ECO:0000313" key="2">
    <source>
        <dbReference type="EMBL" id="CAH7687602.1"/>
    </source>
</evidence>
<protein>
    <submittedName>
        <fullName evidence="2">Uncharacterized protein</fullName>
    </submittedName>
</protein>
<sequence length="298" mass="35332">MDRVTKQINQQYNDFVEFVNADPSQSNQKFREKLLEELQEANQELEQEMQSQPVIEKMRTFCNDPNSKRSQTPHGSVARMSREINQNAQAQDCSMLIQLEDTVWKYKHVNHQLQANIQVFNLQQTTSDTICRHLESQLQEVLDKLSNWSRSMTIKDLKIRLNLENKRLQELLREDFEARNKVKQQRFNKLESNQINLLNQNRLNSQEVEIQKNQITFAKVSLDDSERRIVEAVEDRELAEKRAREAEQRVRVLEAYLEDEGGDFTKAQGETKQTISELNELRSQYNRAMKERLYCQCY</sequence>
<name>A0AAV0BJX8_PHAPC</name>
<feature type="coiled-coil region" evidence="1">
    <location>
        <begin position="27"/>
        <end position="55"/>
    </location>
</feature>
<feature type="coiled-coil region" evidence="1">
    <location>
        <begin position="222"/>
        <end position="291"/>
    </location>
</feature>
<reference evidence="2" key="1">
    <citation type="submission" date="2022-06" db="EMBL/GenBank/DDBJ databases">
        <authorList>
            <consortium name="SYNGENTA / RWTH Aachen University"/>
        </authorList>
    </citation>
    <scope>NUCLEOTIDE SEQUENCE</scope>
</reference>
<dbReference type="Proteomes" id="UP001153365">
    <property type="component" value="Unassembled WGS sequence"/>
</dbReference>
<gene>
    <name evidence="2" type="ORF">PPACK8108_LOCUS22410</name>
</gene>